<accession>A0ABV0S6X3</accession>
<reference evidence="1 2" key="1">
    <citation type="submission" date="2021-06" db="EMBL/GenBank/DDBJ databases">
        <authorList>
            <person name="Palmer J.M."/>
        </authorList>
    </citation>
    <scope>NUCLEOTIDE SEQUENCE [LARGE SCALE GENOMIC DNA]</scope>
    <source>
        <strain evidence="1 2">XC_2019</strain>
        <tissue evidence="1">Muscle</tissue>
    </source>
</reference>
<comment type="caution">
    <text evidence="1">The sequence shown here is derived from an EMBL/GenBank/DDBJ whole genome shotgun (WGS) entry which is preliminary data.</text>
</comment>
<keyword evidence="2" id="KW-1185">Reference proteome</keyword>
<evidence type="ECO:0000313" key="1">
    <source>
        <dbReference type="EMBL" id="MEQ2215518.1"/>
    </source>
</evidence>
<name>A0ABV0S6X3_9TELE</name>
<gene>
    <name evidence="1" type="ORF">XENOCAPTIV_002080</name>
</gene>
<organism evidence="1 2">
    <name type="scientific">Xenoophorus captivus</name>
    <dbReference type="NCBI Taxonomy" id="1517983"/>
    <lineage>
        <taxon>Eukaryota</taxon>
        <taxon>Metazoa</taxon>
        <taxon>Chordata</taxon>
        <taxon>Craniata</taxon>
        <taxon>Vertebrata</taxon>
        <taxon>Euteleostomi</taxon>
        <taxon>Actinopterygii</taxon>
        <taxon>Neopterygii</taxon>
        <taxon>Teleostei</taxon>
        <taxon>Neoteleostei</taxon>
        <taxon>Acanthomorphata</taxon>
        <taxon>Ovalentaria</taxon>
        <taxon>Atherinomorphae</taxon>
        <taxon>Cyprinodontiformes</taxon>
        <taxon>Goodeidae</taxon>
        <taxon>Xenoophorus</taxon>
    </lineage>
</organism>
<sequence length="159" mass="17759">MLLDCDVYTEPKSAMRGNKQHTKSSAENFTTCKASARAVLLDKCNVQIDGLVNSTTRLQNVTEPKTLKISCHAGGPYYGLKYFEENGSDSPREAGVYSGCGGPKMTQDFPSLTCCCTLPVSWREDRLHLFLSFTWKANQLIPDSSCNLWEIFTNGFKHF</sequence>
<dbReference type="Proteomes" id="UP001434883">
    <property type="component" value="Unassembled WGS sequence"/>
</dbReference>
<dbReference type="EMBL" id="JAHRIN010068424">
    <property type="protein sequence ID" value="MEQ2215518.1"/>
    <property type="molecule type" value="Genomic_DNA"/>
</dbReference>
<proteinExistence type="predicted"/>
<protein>
    <submittedName>
        <fullName evidence="1">Uncharacterized protein</fullName>
    </submittedName>
</protein>
<evidence type="ECO:0000313" key="2">
    <source>
        <dbReference type="Proteomes" id="UP001434883"/>
    </source>
</evidence>